<sequence>MKNEMSPRHVPKYTFETPDMPKTVNVKKVELPDKQIVSAKTIKPSGTLLNHQSLDYYYQISKVEEVVRKHKELKAKL</sequence>
<dbReference type="GO" id="GO:0030729">
    <property type="term" value="F:acetoacetate-CoA ligase activity"/>
    <property type="evidence" value="ECO:0007669"/>
    <property type="project" value="TreeGrafter"/>
</dbReference>
<dbReference type="Proteomes" id="UP000250266">
    <property type="component" value="Unassembled WGS sequence"/>
</dbReference>
<evidence type="ECO:0000313" key="1">
    <source>
        <dbReference type="EMBL" id="OCK74409.1"/>
    </source>
</evidence>
<dbReference type="PANTHER" id="PTHR42921:SF4">
    <property type="entry name" value="ACETOACETYL-COA SYNTHASE (AFU_ORTHOLOGUE AFUA_8G04770)"/>
    <property type="match status" value="1"/>
</dbReference>
<keyword evidence="2" id="KW-1185">Reference proteome</keyword>
<evidence type="ECO:0000313" key="2">
    <source>
        <dbReference type="Proteomes" id="UP000250266"/>
    </source>
</evidence>
<dbReference type="EMBL" id="KV745485">
    <property type="protein sequence ID" value="OCK74409.1"/>
    <property type="molecule type" value="Genomic_DNA"/>
</dbReference>
<name>A0A8E2DZB4_9PEZI</name>
<proteinExistence type="predicted"/>
<protein>
    <submittedName>
        <fullName evidence="1">Uncharacterized protein</fullName>
    </submittedName>
</protein>
<dbReference type="PANTHER" id="PTHR42921">
    <property type="entry name" value="ACETOACETYL-COA SYNTHETASE"/>
    <property type="match status" value="1"/>
</dbReference>
<organism evidence="1 2">
    <name type="scientific">Lepidopterella palustris CBS 459.81</name>
    <dbReference type="NCBI Taxonomy" id="1314670"/>
    <lineage>
        <taxon>Eukaryota</taxon>
        <taxon>Fungi</taxon>
        <taxon>Dikarya</taxon>
        <taxon>Ascomycota</taxon>
        <taxon>Pezizomycotina</taxon>
        <taxon>Dothideomycetes</taxon>
        <taxon>Pleosporomycetidae</taxon>
        <taxon>Mytilinidiales</taxon>
        <taxon>Argynnaceae</taxon>
        <taxon>Lepidopterella</taxon>
    </lineage>
</organism>
<dbReference type="AlphaFoldDB" id="A0A8E2DZB4"/>
<dbReference type="OrthoDB" id="4115147at2759"/>
<gene>
    <name evidence="1" type="ORF">K432DRAFT_409883</name>
</gene>
<accession>A0A8E2DZB4</accession>
<reference evidence="1 2" key="1">
    <citation type="journal article" date="2016" name="Nat. Commun.">
        <title>Ectomycorrhizal ecology is imprinted in the genome of the dominant symbiotic fungus Cenococcum geophilum.</title>
        <authorList>
            <consortium name="DOE Joint Genome Institute"/>
            <person name="Peter M."/>
            <person name="Kohler A."/>
            <person name="Ohm R.A."/>
            <person name="Kuo A."/>
            <person name="Krutzmann J."/>
            <person name="Morin E."/>
            <person name="Arend M."/>
            <person name="Barry K.W."/>
            <person name="Binder M."/>
            <person name="Choi C."/>
            <person name="Clum A."/>
            <person name="Copeland A."/>
            <person name="Grisel N."/>
            <person name="Haridas S."/>
            <person name="Kipfer T."/>
            <person name="LaButti K."/>
            <person name="Lindquist E."/>
            <person name="Lipzen A."/>
            <person name="Maire R."/>
            <person name="Meier B."/>
            <person name="Mihaltcheva S."/>
            <person name="Molinier V."/>
            <person name="Murat C."/>
            <person name="Poggeler S."/>
            <person name="Quandt C.A."/>
            <person name="Sperisen C."/>
            <person name="Tritt A."/>
            <person name="Tisserant E."/>
            <person name="Crous P.W."/>
            <person name="Henrissat B."/>
            <person name="Nehls U."/>
            <person name="Egli S."/>
            <person name="Spatafora J.W."/>
            <person name="Grigoriev I.V."/>
            <person name="Martin F.M."/>
        </authorList>
    </citation>
    <scope>NUCLEOTIDE SEQUENCE [LARGE SCALE GENOMIC DNA]</scope>
    <source>
        <strain evidence="1 2">CBS 459.81</strain>
    </source>
</reference>